<evidence type="ECO:0000256" key="3">
    <source>
        <dbReference type="ARBA" id="ARBA00012756"/>
    </source>
</evidence>
<keyword evidence="4" id="KW-0732">Signal</keyword>
<evidence type="ECO:0000256" key="4">
    <source>
        <dbReference type="ARBA" id="ARBA00022729"/>
    </source>
</evidence>
<dbReference type="PANTHER" id="PTHR46780">
    <property type="entry name" value="PROTEIN EVA-1"/>
    <property type="match status" value="1"/>
</dbReference>
<evidence type="ECO:0000256" key="5">
    <source>
        <dbReference type="ARBA" id="ARBA00022801"/>
    </source>
</evidence>
<feature type="domain" description="SUEL-type lectin" evidence="7">
    <location>
        <begin position="107"/>
        <end position="189"/>
    </location>
</feature>
<dbReference type="InterPro" id="IPR000922">
    <property type="entry name" value="Lectin_gal-bd_dom"/>
</dbReference>
<dbReference type="Gene3D" id="2.60.120.740">
    <property type="match status" value="1"/>
</dbReference>
<comment type="caution">
    <text evidence="8">The sequence shown here is derived from an EMBL/GenBank/DDBJ whole genome shotgun (WGS) entry which is preliminary data.</text>
</comment>
<evidence type="ECO:0000259" key="7">
    <source>
        <dbReference type="PROSITE" id="PS50228"/>
    </source>
</evidence>
<dbReference type="SUPFAM" id="SSF49785">
    <property type="entry name" value="Galactose-binding domain-like"/>
    <property type="match status" value="1"/>
</dbReference>
<accession>A0A835DG94</accession>
<comment type="similarity">
    <text evidence="2">Belongs to the glycosyl hydrolase 35 family.</text>
</comment>
<evidence type="ECO:0000256" key="6">
    <source>
        <dbReference type="ARBA" id="ARBA00023295"/>
    </source>
</evidence>
<dbReference type="Proteomes" id="UP000655225">
    <property type="component" value="Unassembled WGS sequence"/>
</dbReference>
<dbReference type="PROSITE" id="PS50228">
    <property type="entry name" value="SUEL_LECTIN"/>
    <property type="match status" value="1"/>
</dbReference>
<dbReference type="GO" id="GO:0030246">
    <property type="term" value="F:carbohydrate binding"/>
    <property type="evidence" value="ECO:0007669"/>
    <property type="project" value="InterPro"/>
</dbReference>
<comment type="catalytic activity">
    <reaction evidence="1">
        <text>Hydrolysis of terminal non-reducing beta-D-galactose residues in beta-D-galactosides.</text>
        <dbReference type="EC" id="3.2.1.23"/>
    </reaction>
</comment>
<dbReference type="Pfam" id="PF02140">
    <property type="entry name" value="SUEL_Lectin"/>
    <property type="match status" value="1"/>
</dbReference>
<dbReference type="CDD" id="cd22842">
    <property type="entry name" value="Gal_Rha_Lectin_BGal"/>
    <property type="match status" value="1"/>
</dbReference>
<proteinExistence type="inferred from homology"/>
<dbReference type="InterPro" id="IPR008979">
    <property type="entry name" value="Galactose-bd-like_sf"/>
</dbReference>
<evidence type="ECO:0000313" key="9">
    <source>
        <dbReference type="Proteomes" id="UP000655225"/>
    </source>
</evidence>
<evidence type="ECO:0000256" key="1">
    <source>
        <dbReference type="ARBA" id="ARBA00001412"/>
    </source>
</evidence>
<dbReference type="InterPro" id="IPR043159">
    <property type="entry name" value="Lectin_gal-bd_sf"/>
</dbReference>
<organism evidence="8 9">
    <name type="scientific">Tetracentron sinense</name>
    <name type="common">Spur-leaf</name>
    <dbReference type="NCBI Taxonomy" id="13715"/>
    <lineage>
        <taxon>Eukaryota</taxon>
        <taxon>Viridiplantae</taxon>
        <taxon>Streptophyta</taxon>
        <taxon>Embryophyta</taxon>
        <taxon>Tracheophyta</taxon>
        <taxon>Spermatophyta</taxon>
        <taxon>Magnoliopsida</taxon>
        <taxon>Trochodendrales</taxon>
        <taxon>Trochodendraceae</taxon>
        <taxon>Tetracentron</taxon>
    </lineage>
</organism>
<sequence length="199" mass="21491">MSGMVSKKAPLLIAANPDILKVVECYNFNIAIVVTTRYHIPRSWLQESDNLLVIFEETGGNPFNISINPHSTRTICAEVSESHYPPLHIWSHPDIVQGKISISDIPPEMHLQCDDGQTITSISFASYGTPRGGCQKLSRGNCHASSSLSVVTKACQGRNRCSIDVSNAVFGADPCRGTIKTLAVEATCILSSYIGATAQ</sequence>
<dbReference type="OrthoDB" id="772579at2759"/>
<reference evidence="8 9" key="1">
    <citation type="submission" date="2020-04" db="EMBL/GenBank/DDBJ databases">
        <title>Plant Genome Project.</title>
        <authorList>
            <person name="Zhang R.-G."/>
        </authorList>
    </citation>
    <scope>NUCLEOTIDE SEQUENCE [LARGE SCALE GENOMIC DNA]</scope>
    <source>
        <strain evidence="8">YNK0</strain>
        <tissue evidence="8">Leaf</tissue>
    </source>
</reference>
<dbReference type="EC" id="3.2.1.23" evidence="3"/>
<protein>
    <recommendedName>
        <fullName evidence="3">beta-galactosidase</fullName>
        <ecNumber evidence="3">3.2.1.23</ecNumber>
    </recommendedName>
</protein>
<dbReference type="OMA" id="FGNPEGH"/>
<dbReference type="AlphaFoldDB" id="A0A835DG94"/>
<gene>
    <name evidence="8" type="ORF">HHK36_013073</name>
</gene>
<evidence type="ECO:0000256" key="2">
    <source>
        <dbReference type="ARBA" id="ARBA00009809"/>
    </source>
</evidence>
<keyword evidence="5" id="KW-0378">Hydrolase</keyword>
<keyword evidence="9" id="KW-1185">Reference proteome</keyword>
<dbReference type="GO" id="GO:0004565">
    <property type="term" value="F:beta-galactosidase activity"/>
    <property type="evidence" value="ECO:0007669"/>
    <property type="project" value="UniProtKB-EC"/>
</dbReference>
<dbReference type="FunFam" id="2.60.120.740:FF:000002">
    <property type="entry name" value="Beta-galactosidase"/>
    <property type="match status" value="1"/>
</dbReference>
<name>A0A835DG94_TETSI</name>
<keyword evidence="6" id="KW-0326">Glycosidase</keyword>
<dbReference type="EMBL" id="JABCRI010000008">
    <property type="protein sequence ID" value="KAF8402121.1"/>
    <property type="molecule type" value="Genomic_DNA"/>
</dbReference>
<evidence type="ECO:0000313" key="8">
    <source>
        <dbReference type="EMBL" id="KAF8402121.1"/>
    </source>
</evidence>